<keyword evidence="8" id="KW-1185">Reference proteome</keyword>
<dbReference type="PANTHER" id="PTHR30250:SF11">
    <property type="entry name" value="O-ANTIGEN TRANSPORTER-RELATED"/>
    <property type="match status" value="1"/>
</dbReference>
<comment type="caution">
    <text evidence="7">The sequence shown here is derived from an EMBL/GenBank/DDBJ whole genome shotgun (WGS) entry which is preliminary data.</text>
</comment>
<evidence type="ECO:0000256" key="5">
    <source>
        <dbReference type="ARBA" id="ARBA00023136"/>
    </source>
</evidence>
<dbReference type="AlphaFoldDB" id="A0A317ZMU2"/>
<protein>
    <submittedName>
        <fullName evidence="7">Uncharacterized protein</fullName>
    </submittedName>
</protein>
<reference evidence="7 8" key="1">
    <citation type="submission" date="2018-05" db="EMBL/GenBank/DDBJ databases">
        <title>Coraliomargarita sinensis sp. nov., isolated from a marine solar saltern.</title>
        <authorList>
            <person name="Zhou L.Y."/>
        </authorList>
    </citation>
    <scope>NUCLEOTIDE SEQUENCE [LARGE SCALE GENOMIC DNA]</scope>
    <source>
        <strain evidence="7 8">WN38</strain>
    </source>
</reference>
<evidence type="ECO:0000256" key="6">
    <source>
        <dbReference type="SAM" id="Phobius"/>
    </source>
</evidence>
<evidence type="ECO:0000256" key="2">
    <source>
        <dbReference type="ARBA" id="ARBA00022475"/>
    </source>
</evidence>
<keyword evidence="3 6" id="KW-0812">Transmembrane</keyword>
<keyword evidence="2" id="KW-1003">Cell membrane</keyword>
<feature type="transmembrane region" description="Helical" evidence="6">
    <location>
        <begin position="230"/>
        <end position="255"/>
    </location>
</feature>
<keyword evidence="5 6" id="KW-0472">Membrane</keyword>
<feature type="transmembrane region" description="Helical" evidence="6">
    <location>
        <begin position="337"/>
        <end position="355"/>
    </location>
</feature>
<dbReference type="InterPro" id="IPR050833">
    <property type="entry name" value="Poly_Biosynth_Transport"/>
</dbReference>
<proteinExistence type="predicted"/>
<feature type="transmembrane region" description="Helical" evidence="6">
    <location>
        <begin position="47"/>
        <end position="66"/>
    </location>
</feature>
<gene>
    <name evidence="7" type="ORF">DDZ13_01435</name>
</gene>
<dbReference type="RefSeq" id="WP_110129642.1">
    <property type="nucleotide sequence ID" value="NZ_QHJQ01000001.1"/>
</dbReference>
<evidence type="ECO:0000256" key="4">
    <source>
        <dbReference type="ARBA" id="ARBA00022989"/>
    </source>
</evidence>
<dbReference type="InterPro" id="IPR002797">
    <property type="entry name" value="Polysacc_synth"/>
</dbReference>
<dbReference type="GO" id="GO:0005886">
    <property type="term" value="C:plasma membrane"/>
    <property type="evidence" value="ECO:0007669"/>
    <property type="project" value="UniProtKB-SubCell"/>
</dbReference>
<keyword evidence="4 6" id="KW-1133">Transmembrane helix</keyword>
<feature type="transmembrane region" description="Helical" evidence="6">
    <location>
        <begin position="122"/>
        <end position="140"/>
    </location>
</feature>
<evidence type="ECO:0000256" key="1">
    <source>
        <dbReference type="ARBA" id="ARBA00004651"/>
    </source>
</evidence>
<dbReference type="Pfam" id="PF01943">
    <property type="entry name" value="Polysacc_synt"/>
    <property type="match status" value="1"/>
</dbReference>
<dbReference type="PANTHER" id="PTHR30250">
    <property type="entry name" value="PST FAMILY PREDICTED COLANIC ACID TRANSPORTER"/>
    <property type="match status" value="1"/>
</dbReference>
<feature type="transmembrane region" description="Helical" evidence="6">
    <location>
        <begin position="400"/>
        <end position="422"/>
    </location>
</feature>
<comment type="subcellular location">
    <subcellularLocation>
        <location evidence="1">Cell membrane</location>
        <topology evidence="1">Multi-pass membrane protein</topology>
    </subcellularLocation>
</comment>
<sequence>MNPTNAQSSPAHQASWATTWAYLGIAIGAANFILLLPRLLDVDEVGLVRLVAAGSLIFIKFAFFGLDTSAVRFLAGEEPGSSRYQSQWRLLLLLCVIGLFAAIGPALLILLKQWSASGVKSIGRNLAIFLILALCIGMLWQRFAESIAQVAGKTAQAAFWRDLAPRVSILIGAIGIALQRWDFAGLLILWASTYLIGAVWLNRSVQQGGLYAPPFGPLPGARQIRETLRFASYSFMGTAAATMQTTLDSIMLAALVGLNELGVYTPFAYAATLIMIPMRSLTAACYARFRQAVETADLKTGRTLYTDVSLLQLSASGLIFVLLGINLPILVSLLGEGAYAAGAPVLIILGMGFWFEAALGQPSQVILSSPHYRLHGFINTLSLPVGILLNFLLIPLLGGIGAALATAATLTLAAAVKAWLVWRQYRMHPFSTPYWATLGLLLFIFALNTVFSIERSPSFSSCVFRSAISCIFLSAFAWKLDLLPHFRQTLSRLNRTNA</sequence>
<feature type="transmembrane region" description="Helical" evidence="6">
    <location>
        <begin position="310"/>
        <end position="331"/>
    </location>
</feature>
<feature type="transmembrane region" description="Helical" evidence="6">
    <location>
        <begin position="434"/>
        <end position="452"/>
    </location>
</feature>
<feature type="transmembrane region" description="Helical" evidence="6">
    <location>
        <begin position="20"/>
        <end position="40"/>
    </location>
</feature>
<feature type="transmembrane region" description="Helical" evidence="6">
    <location>
        <begin position="86"/>
        <end position="110"/>
    </location>
</feature>
<feature type="transmembrane region" description="Helical" evidence="6">
    <location>
        <begin position="376"/>
        <end position="394"/>
    </location>
</feature>
<feature type="transmembrane region" description="Helical" evidence="6">
    <location>
        <begin position="267"/>
        <end position="289"/>
    </location>
</feature>
<feature type="transmembrane region" description="Helical" evidence="6">
    <location>
        <begin position="183"/>
        <end position="201"/>
    </location>
</feature>
<dbReference type="InParanoid" id="A0A317ZMU2"/>
<organism evidence="7 8">
    <name type="scientific">Coraliomargarita sinensis</name>
    <dbReference type="NCBI Taxonomy" id="2174842"/>
    <lineage>
        <taxon>Bacteria</taxon>
        <taxon>Pseudomonadati</taxon>
        <taxon>Verrucomicrobiota</taxon>
        <taxon>Opitutia</taxon>
        <taxon>Puniceicoccales</taxon>
        <taxon>Coraliomargaritaceae</taxon>
        <taxon>Coraliomargarita</taxon>
    </lineage>
</organism>
<evidence type="ECO:0000313" key="7">
    <source>
        <dbReference type="EMBL" id="PXA05563.1"/>
    </source>
</evidence>
<dbReference type="EMBL" id="QHJQ01000001">
    <property type="protein sequence ID" value="PXA05563.1"/>
    <property type="molecule type" value="Genomic_DNA"/>
</dbReference>
<accession>A0A317ZMU2</accession>
<evidence type="ECO:0000256" key="3">
    <source>
        <dbReference type="ARBA" id="ARBA00022692"/>
    </source>
</evidence>
<feature type="transmembrane region" description="Helical" evidence="6">
    <location>
        <begin position="458"/>
        <end position="478"/>
    </location>
</feature>
<dbReference type="OrthoDB" id="88014at2"/>
<dbReference type="Proteomes" id="UP000247099">
    <property type="component" value="Unassembled WGS sequence"/>
</dbReference>
<evidence type="ECO:0000313" key="8">
    <source>
        <dbReference type="Proteomes" id="UP000247099"/>
    </source>
</evidence>
<name>A0A317ZMU2_9BACT</name>